<comment type="subunit">
    <text evidence="8">Component of the Mediator complex.</text>
</comment>
<evidence type="ECO:0000256" key="1">
    <source>
        <dbReference type="ARBA" id="ARBA00004123"/>
    </source>
</evidence>
<comment type="subcellular location">
    <subcellularLocation>
        <location evidence="1 8">Nucleus</location>
    </subcellularLocation>
</comment>
<dbReference type="AlphaFoldDB" id="W9XQ54"/>
<gene>
    <name evidence="8" type="primary">MED17</name>
    <name evidence="10" type="ORF">A1O3_08947</name>
</gene>
<sequence>MTESKTFTVPIPPEGSSTSQDLPIQIQKIIAQKGHFRHVAERSLLAEIHGKALASEENGPRSEADGQTNEIEAPQELRERLWKSREEMLERLSYAQNEILCALDFVSLLISKQSIPAQSSMSPALKEAVPAGTLAAQTLKLKPLPSSVRQRLASTSQGWRLESFRSASNKLSAASSRLKADTERETEYWAQIADLTASGWAVSRLPRDSKAIGVHFGFPESAPRFRDRGFALLRQANDGAVILDKHLLERKRKWLGVYVNRHNVRTGFFCAQKPTTSRSRSISEQLTEMRDSLFEEELFYEICREARIVANQGVSTRAQAVDLEVGSGYHVSLVFAEDHDLETCANADDNTIAEFVAVSLRLLLNAAHQQNLIRRSQKPPPMTLKPRPLPEYPLVRPVLTHLRHKAEATAFWKSCQTLIRPFLQAELPVSIALEKSTSHVFGSLNMDASSTILSEMMLPAKAGCKISLTGGRSMQVGLATFLGPPLYGSRYETSAVDFGFSHIPSLRHETEETTVSFIRRVLLLDLVVHVESMIKEFNNVNKSERGTFREWRLAQPHNGEFTLCDSGEAVEKFKVAVLPESISIKWSNLGKGSATKYLIWTWTASKCTKADGTEVEPETDMTFGQAVDRILKGVI</sequence>
<dbReference type="EMBL" id="AMGY01000008">
    <property type="protein sequence ID" value="EXJ79445.1"/>
    <property type="molecule type" value="Genomic_DNA"/>
</dbReference>
<keyword evidence="8" id="KW-0010">Activator</keyword>
<keyword evidence="11" id="KW-1185">Reference proteome</keyword>
<dbReference type="GeneID" id="19173033"/>
<evidence type="ECO:0000313" key="11">
    <source>
        <dbReference type="Proteomes" id="UP000019478"/>
    </source>
</evidence>
<protein>
    <recommendedName>
        <fullName evidence="3 8">Mediator of RNA polymerase II transcription subunit 17</fullName>
    </recommendedName>
    <alternativeName>
        <fullName evidence="7 8">Mediator complex subunit 17</fullName>
    </alternativeName>
</protein>
<evidence type="ECO:0000256" key="3">
    <source>
        <dbReference type="ARBA" id="ARBA00019610"/>
    </source>
</evidence>
<keyword evidence="4 8" id="KW-0805">Transcription regulation</keyword>
<accession>W9XQ54</accession>
<evidence type="ECO:0000256" key="8">
    <source>
        <dbReference type="RuleBase" id="RU364140"/>
    </source>
</evidence>
<dbReference type="GO" id="GO:0070847">
    <property type="term" value="C:core mediator complex"/>
    <property type="evidence" value="ECO:0007669"/>
    <property type="project" value="TreeGrafter"/>
</dbReference>
<dbReference type="STRING" id="1182542.W9XQ54"/>
<dbReference type="Gene3D" id="6.10.250.2620">
    <property type="match status" value="1"/>
</dbReference>
<keyword evidence="5 8" id="KW-0804">Transcription</keyword>
<evidence type="ECO:0000256" key="2">
    <source>
        <dbReference type="ARBA" id="ARBA00005635"/>
    </source>
</evidence>
<proteinExistence type="inferred from homology"/>
<comment type="caution">
    <text evidence="10">The sequence shown here is derived from an EMBL/GenBank/DDBJ whole genome shotgun (WGS) entry which is preliminary data.</text>
</comment>
<dbReference type="PANTHER" id="PTHR13114">
    <property type="entry name" value="MEDIATOR OF RNA POLYMERASE II TRANSCRIPTION SUBUNIT 17"/>
    <property type="match status" value="1"/>
</dbReference>
<reference evidence="10 11" key="1">
    <citation type="submission" date="2013-03" db="EMBL/GenBank/DDBJ databases">
        <title>The Genome Sequence of Capronia epimyces CBS 606.96.</title>
        <authorList>
            <consortium name="The Broad Institute Genomics Platform"/>
            <person name="Cuomo C."/>
            <person name="de Hoog S."/>
            <person name="Gorbushina A."/>
            <person name="Walker B."/>
            <person name="Young S.K."/>
            <person name="Zeng Q."/>
            <person name="Gargeya S."/>
            <person name="Fitzgerald M."/>
            <person name="Haas B."/>
            <person name="Abouelleil A."/>
            <person name="Allen A.W."/>
            <person name="Alvarado L."/>
            <person name="Arachchi H.M."/>
            <person name="Berlin A.M."/>
            <person name="Chapman S.B."/>
            <person name="Gainer-Dewar J."/>
            <person name="Goldberg J."/>
            <person name="Griggs A."/>
            <person name="Gujja S."/>
            <person name="Hansen M."/>
            <person name="Howarth C."/>
            <person name="Imamovic A."/>
            <person name="Ireland A."/>
            <person name="Larimer J."/>
            <person name="McCowan C."/>
            <person name="Murphy C."/>
            <person name="Pearson M."/>
            <person name="Poon T.W."/>
            <person name="Priest M."/>
            <person name="Roberts A."/>
            <person name="Saif S."/>
            <person name="Shea T."/>
            <person name="Sisk P."/>
            <person name="Sykes S."/>
            <person name="Wortman J."/>
            <person name="Nusbaum C."/>
            <person name="Birren B."/>
        </authorList>
    </citation>
    <scope>NUCLEOTIDE SEQUENCE [LARGE SCALE GENOMIC DNA]</scope>
    <source>
        <strain evidence="10 11">CBS 606.96</strain>
    </source>
</reference>
<evidence type="ECO:0000256" key="6">
    <source>
        <dbReference type="ARBA" id="ARBA00023242"/>
    </source>
</evidence>
<dbReference type="eggNOG" id="ENOG502QS9H">
    <property type="taxonomic scope" value="Eukaryota"/>
</dbReference>
<organism evidence="10 11">
    <name type="scientific">Capronia epimyces CBS 606.96</name>
    <dbReference type="NCBI Taxonomy" id="1182542"/>
    <lineage>
        <taxon>Eukaryota</taxon>
        <taxon>Fungi</taxon>
        <taxon>Dikarya</taxon>
        <taxon>Ascomycota</taxon>
        <taxon>Pezizomycotina</taxon>
        <taxon>Eurotiomycetes</taxon>
        <taxon>Chaetothyriomycetidae</taxon>
        <taxon>Chaetothyriales</taxon>
        <taxon>Herpotrichiellaceae</taxon>
        <taxon>Capronia</taxon>
    </lineage>
</organism>
<dbReference type="GO" id="GO:0016592">
    <property type="term" value="C:mediator complex"/>
    <property type="evidence" value="ECO:0007669"/>
    <property type="project" value="InterPro"/>
</dbReference>
<dbReference type="GO" id="GO:0006357">
    <property type="term" value="P:regulation of transcription by RNA polymerase II"/>
    <property type="evidence" value="ECO:0007669"/>
    <property type="project" value="InterPro"/>
</dbReference>
<dbReference type="HOGENOM" id="CLU_015164_1_0_1"/>
<name>W9XQ54_9EURO</name>
<dbReference type="OrthoDB" id="5319830at2759"/>
<dbReference type="Pfam" id="PF10156">
    <property type="entry name" value="Med17"/>
    <property type="match status" value="1"/>
</dbReference>
<evidence type="ECO:0000256" key="5">
    <source>
        <dbReference type="ARBA" id="ARBA00023163"/>
    </source>
</evidence>
<dbReference type="InterPro" id="IPR019313">
    <property type="entry name" value="Mediator_Med17"/>
</dbReference>
<evidence type="ECO:0000256" key="9">
    <source>
        <dbReference type="SAM" id="MobiDB-lite"/>
    </source>
</evidence>
<comment type="function">
    <text evidence="8">Component of the Mediator complex, a coactivator involved in the regulated transcription of nearly all RNA polymerase II-dependent genes. Mediator functions as a bridge to convey information from gene-specific regulatory proteins to the basal RNA polymerase II transcription machinery. Mediator is recruited to promoters by direct interactions with regulatory proteins and serves as a scaffold for the assembly of a functional preinitiation complex with RNA polymerase II and the general transcription factors.</text>
</comment>
<dbReference type="GO" id="GO:0003712">
    <property type="term" value="F:transcription coregulator activity"/>
    <property type="evidence" value="ECO:0007669"/>
    <property type="project" value="InterPro"/>
</dbReference>
<evidence type="ECO:0000256" key="7">
    <source>
        <dbReference type="ARBA" id="ARBA00032014"/>
    </source>
</evidence>
<dbReference type="RefSeq" id="XP_007737233.1">
    <property type="nucleotide sequence ID" value="XM_007739043.1"/>
</dbReference>
<feature type="region of interest" description="Disordered" evidence="9">
    <location>
        <begin position="54"/>
        <end position="73"/>
    </location>
</feature>
<dbReference type="PANTHER" id="PTHR13114:SF7">
    <property type="entry name" value="MEDIATOR OF RNA POLYMERASE II TRANSCRIPTION SUBUNIT 17"/>
    <property type="match status" value="1"/>
</dbReference>
<keyword evidence="6 8" id="KW-0539">Nucleus</keyword>
<evidence type="ECO:0000313" key="10">
    <source>
        <dbReference type="EMBL" id="EXJ79445.1"/>
    </source>
</evidence>
<feature type="region of interest" description="Disordered" evidence="9">
    <location>
        <begin position="1"/>
        <end position="20"/>
    </location>
</feature>
<evidence type="ECO:0000256" key="4">
    <source>
        <dbReference type="ARBA" id="ARBA00023015"/>
    </source>
</evidence>
<comment type="similarity">
    <text evidence="2 8">Belongs to the Mediator complex subunit 17 family.</text>
</comment>
<dbReference type="Proteomes" id="UP000019478">
    <property type="component" value="Unassembled WGS sequence"/>
</dbReference>